<keyword evidence="1" id="KW-0812">Transmembrane</keyword>
<evidence type="ECO:0000313" key="3">
    <source>
        <dbReference type="EMBL" id="GJE28556.1"/>
    </source>
</evidence>
<dbReference type="InterPro" id="IPR054839">
    <property type="entry name" value="puhB_PGC"/>
</dbReference>
<dbReference type="RefSeq" id="WP_238312496.1">
    <property type="nucleotide sequence ID" value="NZ_BPQV01000010.1"/>
</dbReference>
<evidence type="ECO:0000256" key="1">
    <source>
        <dbReference type="SAM" id="Phobius"/>
    </source>
</evidence>
<dbReference type="NCBIfam" id="NF040894">
    <property type="entry name" value="puhB_PGC"/>
    <property type="match status" value="1"/>
</dbReference>
<accession>A0ABQ4TBY1</accession>
<evidence type="ECO:0000313" key="4">
    <source>
        <dbReference type="Proteomes" id="UP001055156"/>
    </source>
</evidence>
<feature type="domain" description="YdbS-like PH" evidence="2">
    <location>
        <begin position="94"/>
        <end position="182"/>
    </location>
</feature>
<evidence type="ECO:0000259" key="2">
    <source>
        <dbReference type="Pfam" id="PF03703"/>
    </source>
</evidence>
<keyword evidence="1" id="KW-0472">Membrane</keyword>
<sequence>MTESDFLPEGTLRGLPGPLPEGERRVWQGAPGTRGVFLRVFHARLVALWFGAAALAFALAAPSRLEALAAAAPVLLAGLLALALLGLFAWLVHRTTVYTLTNRRMVLHVGIALPITLNLPFAQIEAAGLHAFRDGSGDLPLRLKDGQRIAYLHLWPHARPWRVARPEPMLRSVPEAARVARLLAEALAAHHGASESVVPVIVAQPSEPALPGRLVPAE</sequence>
<protein>
    <recommendedName>
        <fullName evidence="2">YdbS-like PH domain-containing protein</fullName>
    </recommendedName>
</protein>
<name>A0ABQ4TBY1_METOR</name>
<proteinExistence type="predicted"/>
<keyword evidence="4" id="KW-1185">Reference proteome</keyword>
<comment type="caution">
    <text evidence="3">The sequence shown here is derived from an EMBL/GenBank/DDBJ whole genome shotgun (WGS) entry which is preliminary data.</text>
</comment>
<organism evidence="3 4">
    <name type="scientific">Methylobacterium organophilum</name>
    <dbReference type="NCBI Taxonomy" id="410"/>
    <lineage>
        <taxon>Bacteria</taxon>
        <taxon>Pseudomonadati</taxon>
        <taxon>Pseudomonadota</taxon>
        <taxon>Alphaproteobacteria</taxon>
        <taxon>Hyphomicrobiales</taxon>
        <taxon>Methylobacteriaceae</taxon>
        <taxon>Methylobacterium</taxon>
    </lineage>
</organism>
<reference evidence="3" key="1">
    <citation type="journal article" date="2021" name="Front. Microbiol.">
        <title>Comprehensive Comparative Genomics and Phenotyping of Methylobacterium Species.</title>
        <authorList>
            <person name="Alessa O."/>
            <person name="Ogura Y."/>
            <person name="Fujitani Y."/>
            <person name="Takami H."/>
            <person name="Hayashi T."/>
            <person name="Sahin N."/>
            <person name="Tani A."/>
        </authorList>
    </citation>
    <scope>NUCLEOTIDE SEQUENCE</scope>
    <source>
        <strain evidence="3">NBRC 15689</strain>
    </source>
</reference>
<gene>
    <name evidence="3" type="ORF">LKMONMHP_3428</name>
</gene>
<feature type="transmembrane region" description="Helical" evidence="1">
    <location>
        <begin position="68"/>
        <end position="93"/>
    </location>
</feature>
<feature type="transmembrane region" description="Helical" evidence="1">
    <location>
        <begin position="41"/>
        <end position="61"/>
    </location>
</feature>
<feature type="transmembrane region" description="Helical" evidence="1">
    <location>
        <begin position="105"/>
        <end position="124"/>
    </location>
</feature>
<dbReference type="EMBL" id="BPQV01000010">
    <property type="protein sequence ID" value="GJE28556.1"/>
    <property type="molecule type" value="Genomic_DNA"/>
</dbReference>
<reference evidence="3" key="2">
    <citation type="submission" date="2021-08" db="EMBL/GenBank/DDBJ databases">
        <authorList>
            <person name="Tani A."/>
            <person name="Ola A."/>
            <person name="Ogura Y."/>
            <person name="Katsura K."/>
            <person name="Hayashi T."/>
        </authorList>
    </citation>
    <scope>NUCLEOTIDE SEQUENCE</scope>
    <source>
        <strain evidence="3">NBRC 15689</strain>
    </source>
</reference>
<dbReference type="InterPro" id="IPR005182">
    <property type="entry name" value="YdbS-like_PH"/>
</dbReference>
<keyword evidence="1" id="KW-1133">Transmembrane helix</keyword>
<dbReference type="Proteomes" id="UP001055156">
    <property type="component" value="Unassembled WGS sequence"/>
</dbReference>
<dbReference type="Pfam" id="PF03703">
    <property type="entry name" value="bPH_2"/>
    <property type="match status" value="1"/>
</dbReference>